<evidence type="ECO:0000256" key="6">
    <source>
        <dbReference type="ARBA" id="ARBA00022989"/>
    </source>
</evidence>
<dbReference type="Proteomes" id="UP000005096">
    <property type="component" value="Chromosome"/>
</dbReference>
<keyword evidence="3 8" id="KW-0813">Transport</keyword>
<dbReference type="GO" id="GO:0005283">
    <property type="term" value="F:amino acid:sodium symporter activity"/>
    <property type="evidence" value="ECO:0007669"/>
    <property type="project" value="InterPro"/>
</dbReference>
<evidence type="ECO:0000256" key="3">
    <source>
        <dbReference type="ARBA" id="ARBA00022448"/>
    </source>
</evidence>
<feature type="transmembrane region" description="Helical" evidence="8">
    <location>
        <begin position="188"/>
        <end position="209"/>
    </location>
</feature>
<dbReference type="PRINTS" id="PR00175">
    <property type="entry name" value="NAALASMPORT"/>
</dbReference>
<feature type="transmembrane region" description="Helical" evidence="8">
    <location>
        <begin position="14"/>
        <end position="33"/>
    </location>
</feature>
<keyword evidence="4 8" id="KW-1003">Cell membrane</keyword>
<dbReference type="STRING" id="584708.Apau_0120"/>
<name>E3CWQ2_9BACT</name>
<feature type="transmembrane region" description="Helical" evidence="8">
    <location>
        <begin position="100"/>
        <end position="123"/>
    </location>
</feature>
<comment type="similarity">
    <text evidence="2 8">Belongs to the alanine or glycine:cation symporter (AGCS) (TC 2.A.25) family.</text>
</comment>
<evidence type="ECO:0000256" key="2">
    <source>
        <dbReference type="ARBA" id="ARBA00009261"/>
    </source>
</evidence>
<feature type="transmembrane region" description="Helical" evidence="8">
    <location>
        <begin position="244"/>
        <end position="270"/>
    </location>
</feature>
<dbReference type="PANTHER" id="PTHR30330:SF14">
    <property type="entry name" value="SODIUM_AMINO ACID (ALANINE) SYMPORTER"/>
    <property type="match status" value="1"/>
</dbReference>
<dbReference type="GO" id="GO:0005886">
    <property type="term" value="C:plasma membrane"/>
    <property type="evidence" value="ECO:0007669"/>
    <property type="project" value="UniProtKB-SubCell"/>
</dbReference>
<dbReference type="AlphaFoldDB" id="E3CWQ2"/>
<keyword evidence="8" id="KW-0769">Symport</keyword>
<dbReference type="eggNOG" id="COG1115">
    <property type="taxonomic scope" value="Bacteria"/>
</dbReference>
<organism evidence="9 10">
    <name type="scientific">Aminomonas paucivorans DSM 12260</name>
    <dbReference type="NCBI Taxonomy" id="584708"/>
    <lineage>
        <taxon>Bacteria</taxon>
        <taxon>Thermotogati</taxon>
        <taxon>Synergistota</taxon>
        <taxon>Synergistia</taxon>
        <taxon>Synergistales</taxon>
        <taxon>Synergistaceae</taxon>
        <taxon>Aminomonas</taxon>
    </lineage>
</organism>
<feature type="transmembrane region" description="Helical" evidence="8">
    <location>
        <begin position="315"/>
        <end position="337"/>
    </location>
</feature>
<dbReference type="PANTHER" id="PTHR30330">
    <property type="entry name" value="AGSS FAMILY TRANSPORTER, SODIUM-ALANINE"/>
    <property type="match status" value="1"/>
</dbReference>
<accession>E3CWQ2</accession>
<dbReference type="RefSeq" id="WP_006299698.1">
    <property type="nucleotide sequence ID" value="NZ_CM001022.1"/>
</dbReference>
<dbReference type="Gene3D" id="1.20.1740.10">
    <property type="entry name" value="Amino acid/polyamine transporter I"/>
    <property type="match status" value="1"/>
</dbReference>
<evidence type="ECO:0000313" key="10">
    <source>
        <dbReference type="Proteomes" id="UP000005096"/>
    </source>
</evidence>
<dbReference type="InterPro" id="IPR001463">
    <property type="entry name" value="Na/Ala_symport"/>
</dbReference>
<dbReference type="HOGENOM" id="CLU_024867_1_2_0"/>
<proteinExistence type="inferred from homology"/>
<dbReference type="OrthoDB" id="9804874at2"/>
<keyword evidence="5 8" id="KW-0812">Transmembrane</keyword>
<evidence type="ECO:0000256" key="4">
    <source>
        <dbReference type="ARBA" id="ARBA00022475"/>
    </source>
</evidence>
<feature type="transmembrane region" description="Helical" evidence="8">
    <location>
        <begin position="436"/>
        <end position="455"/>
    </location>
</feature>
<dbReference type="PaxDb" id="584708-Apau_0120"/>
<evidence type="ECO:0000256" key="1">
    <source>
        <dbReference type="ARBA" id="ARBA00004651"/>
    </source>
</evidence>
<sequence>MSFIDLVSVIVWDYMWGMPLVLAILGTGFYLTLRTGFFQFRGFGVAMRHAWNSILGRGEERSRTGILSSAEAMSMALGTTIGVGNIGGVATAIATGGPGAVFWMWLAALVGMIIKMGEITLAVHYRSRDAGGETYGGPNYYMHKGIGVEQGRKGLFHFLSGLFAFGFCTAYFINIQTYTVSEAVGNTFQIPMTTVGIVYTLLLYVMISGGFRTMGRIASKLVPFMCLFYIAAGLFILVRNAPALPAAVALIFQSAFTGSAAFGGFLGATVTQAIKVGLSRSVFSNEAGWGSAPMIHATAQVDHPVRQGLMGIFEVFVDTFVVCSITCLVIVSSGQWSSGLDGATLTLAAFEQGIGRFGRVILALAVFIFGLTTSSGVYAQIEVVVRYLVGESPLKRGILSFYKWTYPLPSLALVYIAVWFGYPGTLIWVFSDASTALPIFANILALLFLTPRFLALLKDYKARYLGEGVVDPTFRVFYEEEVPEVRDERPGSAPEGEGCTDLS</sequence>
<comment type="subcellular location">
    <subcellularLocation>
        <location evidence="1 8">Cell membrane</location>
        <topology evidence="1 8">Multi-pass membrane protein</topology>
    </subcellularLocation>
</comment>
<feature type="transmembrane region" description="Helical" evidence="8">
    <location>
        <begin position="357"/>
        <end position="389"/>
    </location>
</feature>
<feature type="transmembrane region" description="Helical" evidence="8">
    <location>
        <begin position="154"/>
        <end position="173"/>
    </location>
</feature>
<keyword evidence="6 8" id="KW-1133">Transmembrane helix</keyword>
<reference evidence="9 10" key="1">
    <citation type="journal article" date="2010" name="Stand. Genomic Sci.">
        <title>Non-contiguous finished genome sequence of Aminomonas paucivorans type strain (GLU-3).</title>
        <authorList>
            <person name="Pitluck S."/>
            <person name="Yasawong M."/>
            <person name="Held B."/>
            <person name="Lapidus A."/>
            <person name="Nolan M."/>
            <person name="Copeland A."/>
            <person name="Lucas S."/>
            <person name="Del Rio T.G."/>
            <person name="Tice H."/>
            <person name="Cheng J.F."/>
            <person name="Chertkov O."/>
            <person name="Goodwin L."/>
            <person name="Tapia R."/>
            <person name="Han C."/>
            <person name="Liolios K."/>
            <person name="Ivanova N."/>
            <person name="Mavromatis K."/>
            <person name="Ovchinnikova G."/>
            <person name="Pati A."/>
            <person name="Chen A."/>
            <person name="Palaniappan K."/>
            <person name="Land M."/>
            <person name="Hauser L."/>
            <person name="Chang Y.J."/>
            <person name="Jeffries C.D."/>
            <person name="Pukall R."/>
            <person name="Spring S."/>
            <person name="Rohde M."/>
            <person name="Sikorski J."/>
            <person name="Goker M."/>
            <person name="Woyke T."/>
            <person name="Bristow J."/>
            <person name="Eisen J.A."/>
            <person name="Markowitz V."/>
            <person name="Hugenholtz P."/>
            <person name="Kyrpides N.C."/>
            <person name="Klenk H.P."/>
        </authorList>
    </citation>
    <scope>NUCLEOTIDE SEQUENCE [LARGE SCALE GENOMIC DNA]</scope>
    <source>
        <strain evidence="9 10">DSM 12260</strain>
    </source>
</reference>
<feature type="transmembrane region" description="Helical" evidence="8">
    <location>
        <begin position="221"/>
        <end position="238"/>
    </location>
</feature>
<gene>
    <name evidence="9" type="ORF">Apau_0120</name>
</gene>
<protein>
    <submittedName>
        <fullName evidence="9">Amino acid carrier protein</fullName>
    </submittedName>
</protein>
<evidence type="ECO:0000256" key="5">
    <source>
        <dbReference type="ARBA" id="ARBA00022692"/>
    </source>
</evidence>
<dbReference type="NCBIfam" id="TIGR00835">
    <property type="entry name" value="agcS"/>
    <property type="match status" value="1"/>
</dbReference>
<dbReference type="PROSITE" id="PS00873">
    <property type="entry name" value="NA_ALANINE_SYMP"/>
    <property type="match status" value="1"/>
</dbReference>
<keyword evidence="10" id="KW-1185">Reference proteome</keyword>
<keyword evidence="7 8" id="KW-0472">Membrane</keyword>
<evidence type="ECO:0000313" key="9">
    <source>
        <dbReference type="EMBL" id="EFQ22557.1"/>
    </source>
</evidence>
<evidence type="ECO:0000256" key="7">
    <source>
        <dbReference type="ARBA" id="ARBA00023136"/>
    </source>
</evidence>
<feature type="transmembrane region" description="Helical" evidence="8">
    <location>
        <begin position="72"/>
        <end position="94"/>
    </location>
</feature>
<feature type="transmembrane region" description="Helical" evidence="8">
    <location>
        <begin position="410"/>
        <end position="430"/>
    </location>
</feature>
<dbReference type="Pfam" id="PF01235">
    <property type="entry name" value="Na_Ala_symp"/>
    <property type="match status" value="1"/>
</dbReference>
<dbReference type="EMBL" id="CM001022">
    <property type="protein sequence ID" value="EFQ22557.1"/>
    <property type="molecule type" value="Genomic_DNA"/>
</dbReference>
<evidence type="ECO:0000256" key="8">
    <source>
        <dbReference type="RuleBase" id="RU363064"/>
    </source>
</evidence>